<dbReference type="InterPro" id="IPR049326">
    <property type="entry name" value="Rhodopsin_dom_fungi"/>
</dbReference>
<feature type="transmembrane region" description="Helical" evidence="6">
    <location>
        <begin position="48"/>
        <end position="69"/>
    </location>
</feature>
<evidence type="ECO:0000256" key="3">
    <source>
        <dbReference type="ARBA" id="ARBA00022989"/>
    </source>
</evidence>
<proteinExistence type="inferred from homology"/>
<comment type="similarity">
    <text evidence="5">Belongs to the SAT4 family.</text>
</comment>
<keyword evidence="3 6" id="KW-1133">Transmembrane helix</keyword>
<feature type="transmembrane region" description="Helical" evidence="6">
    <location>
        <begin position="134"/>
        <end position="153"/>
    </location>
</feature>
<comment type="subcellular location">
    <subcellularLocation>
        <location evidence="1">Membrane</location>
        <topology evidence="1">Multi-pass membrane protein</topology>
    </subcellularLocation>
</comment>
<keyword evidence="2 6" id="KW-0812">Transmembrane</keyword>
<evidence type="ECO:0000256" key="4">
    <source>
        <dbReference type="ARBA" id="ARBA00023136"/>
    </source>
</evidence>
<feature type="transmembrane region" description="Helical" evidence="6">
    <location>
        <begin position="214"/>
        <end position="240"/>
    </location>
</feature>
<dbReference type="AlphaFoldDB" id="A0A423VQU7"/>
<keyword evidence="4 6" id="KW-0472">Membrane</keyword>
<evidence type="ECO:0000259" key="7">
    <source>
        <dbReference type="Pfam" id="PF20684"/>
    </source>
</evidence>
<evidence type="ECO:0000256" key="5">
    <source>
        <dbReference type="ARBA" id="ARBA00038359"/>
    </source>
</evidence>
<dbReference type="Pfam" id="PF20684">
    <property type="entry name" value="Fung_rhodopsin"/>
    <property type="match status" value="1"/>
</dbReference>
<protein>
    <recommendedName>
        <fullName evidence="7">Rhodopsin domain-containing protein</fullName>
    </recommendedName>
</protein>
<keyword evidence="9" id="KW-1185">Reference proteome</keyword>
<sequence length="259" mass="29561">MASHSSASIPPDHDYRHAYMAAIITITVVAVLIAWMRMYTRLYISRNCWWDDWIMLIATFLTIGTNAVLVEAYKLGLGRHIEYVPTSQIKLCFMFLWIAEPTNLFALYAVRLSITLFFLRLVPKQKIFYRRIIFGIIWSLSISDVYVSINYFIQCRPIQKVWDTTIEGTCLNSAAYQAAPWVYQAVSISTDLALISIPLMMFRTLQVPMKTKVGVILLCCLGIFTCACAVVKTALLPALFDDTEEDKTWSLAQLCLWAP</sequence>
<dbReference type="EMBL" id="LKEA01000045">
    <property type="protein sequence ID" value="ROV93379.1"/>
    <property type="molecule type" value="Genomic_DNA"/>
</dbReference>
<gene>
    <name evidence="8" type="ORF">VMCG_08403</name>
</gene>
<dbReference type="GO" id="GO:0016020">
    <property type="term" value="C:membrane"/>
    <property type="evidence" value="ECO:0007669"/>
    <property type="project" value="UniProtKB-SubCell"/>
</dbReference>
<organism evidence="8 9">
    <name type="scientific">Cytospora schulzeri</name>
    <dbReference type="NCBI Taxonomy" id="448051"/>
    <lineage>
        <taxon>Eukaryota</taxon>
        <taxon>Fungi</taxon>
        <taxon>Dikarya</taxon>
        <taxon>Ascomycota</taxon>
        <taxon>Pezizomycotina</taxon>
        <taxon>Sordariomycetes</taxon>
        <taxon>Sordariomycetidae</taxon>
        <taxon>Diaporthales</taxon>
        <taxon>Cytosporaceae</taxon>
        <taxon>Cytospora</taxon>
    </lineage>
</organism>
<evidence type="ECO:0000313" key="8">
    <source>
        <dbReference type="EMBL" id="ROV93379.1"/>
    </source>
</evidence>
<reference evidence="8 9" key="1">
    <citation type="submission" date="2015-09" db="EMBL/GenBank/DDBJ databases">
        <title>Host preference determinants of Valsa canker pathogens revealed by comparative genomics.</title>
        <authorList>
            <person name="Yin Z."/>
            <person name="Huang L."/>
        </authorList>
    </citation>
    <scope>NUCLEOTIDE SEQUENCE [LARGE SCALE GENOMIC DNA]</scope>
    <source>
        <strain evidence="8 9">03-1</strain>
    </source>
</reference>
<dbReference type="Proteomes" id="UP000283895">
    <property type="component" value="Unassembled WGS sequence"/>
</dbReference>
<dbReference type="OrthoDB" id="3923077at2759"/>
<comment type="caution">
    <text evidence="8">The sequence shown here is derived from an EMBL/GenBank/DDBJ whole genome shotgun (WGS) entry which is preliminary data.</text>
</comment>
<feature type="transmembrane region" description="Helical" evidence="6">
    <location>
        <begin position="18"/>
        <end position="36"/>
    </location>
</feature>
<feature type="transmembrane region" description="Helical" evidence="6">
    <location>
        <begin position="181"/>
        <end position="202"/>
    </location>
</feature>
<evidence type="ECO:0000256" key="1">
    <source>
        <dbReference type="ARBA" id="ARBA00004141"/>
    </source>
</evidence>
<dbReference type="PANTHER" id="PTHR33048">
    <property type="entry name" value="PTH11-LIKE INTEGRAL MEMBRANE PROTEIN (AFU_ORTHOLOGUE AFUA_5G11245)"/>
    <property type="match status" value="1"/>
</dbReference>
<evidence type="ECO:0000256" key="2">
    <source>
        <dbReference type="ARBA" id="ARBA00022692"/>
    </source>
</evidence>
<evidence type="ECO:0000313" key="9">
    <source>
        <dbReference type="Proteomes" id="UP000283895"/>
    </source>
</evidence>
<dbReference type="PANTHER" id="PTHR33048:SF167">
    <property type="entry name" value="INTEGRAL MEMBRANE PROTEIN"/>
    <property type="match status" value="1"/>
</dbReference>
<evidence type="ECO:0000256" key="6">
    <source>
        <dbReference type="SAM" id="Phobius"/>
    </source>
</evidence>
<name>A0A423VQU7_9PEZI</name>
<feature type="transmembrane region" description="Helical" evidence="6">
    <location>
        <begin position="104"/>
        <end position="122"/>
    </location>
</feature>
<feature type="domain" description="Rhodopsin" evidence="7">
    <location>
        <begin position="36"/>
        <end position="258"/>
    </location>
</feature>
<accession>A0A423VQU7</accession>
<dbReference type="InterPro" id="IPR052337">
    <property type="entry name" value="SAT4-like"/>
</dbReference>